<keyword evidence="1" id="KW-0378">Hydrolase</keyword>
<protein>
    <submittedName>
        <fullName evidence="1">HAD family hydrolase</fullName>
    </submittedName>
</protein>
<dbReference type="InterPro" id="IPR036412">
    <property type="entry name" value="HAD-like_sf"/>
</dbReference>
<dbReference type="Gene3D" id="1.10.150.240">
    <property type="entry name" value="Putative phosphatase, domain 2"/>
    <property type="match status" value="1"/>
</dbReference>
<dbReference type="InterPro" id="IPR050155">
    <property type="entry name" value="HAD-like_hydrolase_sf"/>
</dbReference>
<dbReference type="RefSeq" id="WP_095142882.1">
    <property type="nucleotide sequence ID" value="NZ_JACOOS010000021.1"/>
</dbReference>
<dbReference type="InterPro" id="IPR041492">
    <property type="entry name" value="HAD_2"/>
</dbReference>
<keyword evidence="2" id="KW-1185">Reference proteome</keyword>
<dbReference type="Proteomes" id="UP000635828">
    <property type="component" value="Unassembled WGS sequence"/>
</dbReference>
<proteinExistence type="predicted"/>
<dbReference type="InterPro" id="IPR023198">
    <property type="entry name" value="PGP-like_dom2"/>
</dbReference>
<comment type="caution">
    <text evidence="1">The sequence shown here is derived from an EMBL/GenBank/DDBJ whole genome shotgun (WGS) entry which is preliminary data.</text>
</comment>
<reference evidence="1 2" key="1">
    <citation type="submission" date="2020-08" db="EMBL/GenBank/DDBJ databases">
        <title>Genome public.</title>
        <authorList>
            <person name="Liu C."/>
            <person name="Sun Q."/>
        </authorList>
    </citation>
    <scope>NUCLEOTIDE SEQUENCE [LARGE SCALE GENOMIC DNA]</scope>
    <source>
        <strain evidence="1 2">NSJ-7</strain>
    </source>
</reference>
<sequence>MMYKTILWDFDGTLAYTGKDVWNSLQYAAKKCGGELPETFSSEDSNLGKSVKEVFDQIVPPPESEKYEEFESLVRVHYRMFNGYQHTEFYPGIRELLLKTREKGILHYIVTMKPKEALERILLKKNWEKLFDGWISPNSFPGREKSKSEMISYVMKCSGMKKSQYVYVGDTWSDIKAAHENKIHCIGVTYGDGDTKKLCAYTPEHCAHNVSEILNILRKGV</sequence>
<dbReference type="SFLD" id="SFLDS00003">
    <property type="entry name" value="Haloacid_Dehalogenase"/>
    <property type="match status" value="1"/>
</dbReference>
<dbReference type="NCBIfam" id="TIGR01549">
    <property type="entry name" value="HAD-SF-IA-v1"/>
    <property type="match status" value="1"/>
</dbReference>
<dbReference type="Gene3D" id="3.40.50.1000">
    <property type="entry name" value="HAD superfamily/HAD-like"/>
    <property type="match status" value="1"/>
</dbReference>
<dbReference type="EMBL" id="JACOOS010000021">
    <property type="protein sequence ID" value="MBC5678741.1"/>
    <property type="molecule type" value="Genomic_DNA"/>
</dbReference>
<dbReference type="InterPro" id="IPR023214">
    <property type="entry name" value="HAD_sf"/>
</dbReference>
<dbReference type="SFLD" id="SFLDG01129">
    <property type="entry name" value="C1.5:_HAD__Beta-PGM__Phosphata"/>
    <property type="match status" value="1"/>
</dbReference>
<name>A0ABR7FW97_9FIRM</name>
<accession>A0ABR7FW97</accession>
<dbReference type="SUPFAM" id="SSF56784">
    <property type="entry name" value="HAD-like"/>
    <property type="match status" value="1"/>
</dbReference>
<dbReference type="Pfam" id="PF13419">
    <property type="entry name" value="HAD_2"/>
    <property type="match status" value="1"/>
</dbReference>
<gene>
    <name evidence="1" type="ORF">H8S22_14505</name>
</gene>
<dbReference type="InterPro" id="IPR006439">
    <property type="entry name" value="HAD-SF_hydro_IA"/>
</dbReference>
<evidence type="ECO:0000313" key="1">
    <source>
        <dbReference type="EMBL" id="MBC5678741.1"/>
    </source>
</evidence>
<dbReference type="PANTHER" id="PTHR43434:SF1">
    <property type="entry name" value="PHOSPHOGLYCOLATE PHOSPHATASE"/>
    <property type="match status" value="1"/>
</dbReference>
<dbReference type="GO" id="GO:0016787">
    <property type="term" value="F:hydrolase activity"/>
    <property type="evidence" value="ECO:0007669"/>
    <property type="project" value="UniProtKB-KW"/>
</dbReference>
<dbReference type="PANTHER" id="PTHR43434">
    <property type="entry name" value="PHOSPHOGLYCOLATE PHOSPHATASE"/>
    <property type="match status" value="1"/>
</dbReference>
<evidence type="ECO:0000313" key="2">
    <source>
        <dbReference type="Proteomes" id="UP000635828"/>
    </source>
</evidence>
<organism evidence="1 2">
    <name type="scientific">Anaerostipes hominis</name>
    <name type="common">ex Liu et al. 2021</name>
    <dbReference type="NCBI Taxonomy" id="2763018"/>
    <lineage>
        <taxon>Bacteria</taxon>
        <taxon>Bacillati</taxon>
        <taxon>Bacillota</taxon>
        <taxon>Clostridia</taxon>
        <taxon>Lachnospirales</taxon>
        <taxon>Lachnospiraceae</taxon>
        <taxon>Anaerostipes</taxon>
    </lineage>
</organism>